<dbReference type="Pfam" id="PF02365">
    <property type="entry name" value="NAM"/>
    <property type="match status" value="1"/>
</dbReference>
<evidence type="ECO:0000256" key="2">
    <source>
        <dbReference type="ARBA" id="ARBA00023125"/>
    </source>
</evidence>
<sequence>MAAALVSEAFIDGEEEEQGEALPLPIGYRFVPGDHELILEYLMNKIMGFQLPTNIIKDIDFYDFDPHEFPTSDFKHGMKKNAAYYFTQTQQKYSKTDRIRRTSRYGYWKACGKERKINRGSGIVGFKKIFVFYWNNEVNWIKNKKSSWVMHEFRVNPSIAPTDQALDDSIKAKMQRCVICKIENKDWSREWPAESAANELKKLRKGQACNLKIDILNN</sequence>
<evidence type="ECO:0000256" key="3">
    <source>
        <dbReference type="ARBA" id="ARBA00023163"/>
    </source>
</evidence>
<dbReference type="GeneID" id="111277824"/>
<dbReference type="RefSeq" id="XP_022719975.1">
    <property type="nucleotide sequence ID" value="XM_022864240.1"/>
</dbReference>
<dbReference type="KEGG" id="dzi:111277824"/>
<dbReference type="InterPro" id="IPR003441">
    <property type="entry name" value="NAC-dom"/>
</dbReference>
<keyword evidence="2" id="KW-0238">DNA-binding</keyword>
<keyword evidence="1" id="KW-0805">Transcription regulation</keyword>
<evidence type="ECO:0000256" key="4">
    <source>
        <dbReference type="ARBA" id="ARBA00023242"/>
    </source>
</evidence>
<dbReference type="OrthoDB" id="1592334at2759"/>
<dbReference type="PANTHER" id="PTHR31719">
    <property type="entry name" value="NAC TRANSCRIPTION FACTOR 56"/>
    <property type="match status" value="1"/>
</dbReference>
<keyword evidence="4" id="KW-0539">Nucleus</keyword>
<organism evidence="6 7">
    <name type="scientific">Durio zibethinus</name>
    <name type="common">Durian</name>
    <dbReference type="NCBI Taxonomy" id="66656"/>
    <lineage>
        <taxon>Eukaryota</taxon>
        <taxon>Viridiplantae</taxon>
        <taxon>Streptophyta</taxon>
        <taxon>Embryophyta</taxon>
        <taxon>Tracheophyta</taxon>
        <taxon>Spermatophyta</taxon>
        <taxon>Magnoliopsida</taxon>
        <taxon>eudicotyledons</taxon>
        <taxon>Gunneridae</taxon>
        <taxon>Pentapetalae</taxon>
        <taxon>rosids</taxon>
        <taxon>malvids</taxon>
        <taxon>Malvales</taxon>
        <taxon>Malvaceae</taxon>
        <taxon>Helicteroideae</taxon>
        <taxon>Durio</taxon>
    </lineage>
</organism>
<dbReference type="SUPFAM" id="SSF101941">
    <property type="entry name" value="NAC domain"/>
    <property type="match status" value="1"/>
</dbReference>
<evidence type="ECO:0000256" key="1">
    <source>
        <dbReference type="ARBA" id="ARBA00023015"/>
    </source>
</evidence>
<evidence type="ECO:0000313" key="7">
    <source>
        <dbReference type="RefSeq" id="XP_022719975.1"/>
    </source>
</evidence>
<keyword evidence="6" id="KW-1185">Reference proteome</keyword>
<dbReference type="GO" id="GO:0003677">
    <property type="term" value="F:DNA binding"/>
    <property type="evidence" value="ECO:0007669"/>
    <property type="project" value="UniProtKB-KW"/>
</dbReference>
<dbReference type="PROSITE" id="PS51005">
    <property type="entry name" value="NAC"/>
    <property type="match status" value="1"/>
</dbReference>
<feature type="domain" description="NAC" evidence="5">
    <location>
        <begin position="24"/>
        <end position="185"/>
    </location>
</feature>
<gene>
    <name evidence="7" type="primary">LOC111277824</name>
</gene>
<reference evidence="7" key="1">
    <citation type="submission" date="2025-08" db="UniProtKB">
        <authorList>
            <consortium name="RefSeq"/>
        </authorList>
    </citation>
    <scope>IDENTIFICATION</scope>
    <source>
        <tissue evidence="7">Fruit stalk</tissue>
    </source>
</reference>
<dbReference type="PANTHER" id="PTHR31719:SF134">
    <property type="entry name" value="NAC DOMAIN-CONTAINING PROTEIN 104"/>
    <property type="match status" value="1"/>
</dbReference>
<dbReference type="GO" id="GO:0048731">
    <property type="term" value="P:system development"/>
    <property type="evidence" value="ECO:0007669"/>
    <property type="project" value="TreeGrafter"/>
</dbReference>
<evidence type="ECO:0000313" key="6">
    <source>
        <dbReference type="Proteomes" id="UP000515121"/>
    </source>
</evidence>
<protein>
    <submittedName>
        <fullName evidence="7">NAC transcription factor 29-like</fullName>
    </submittedName>
</protein>
<proteinExistence type="predicted"/>
<keyword evidence="3" id="KW-0804">Transcription</keyword>
<dbReference type="AlphaFoldDB" id="A0A6P5WV01"/>
<name>A0A6P5WV01_DURZI</name>
<dbReference type="InterPro" id="IPR036093">
    <property type="entry name" value="NAC_dom_sf"/>
</dbReference>
<dbReference type="Gene3D" id="2.170.150.80">
    <property type="entry name" value="NAC domain"/>
    <property type="match status" value="1"/>
</dbReference>
<accession>A0A6P5WV01</accession>
<evidence type="ECO:0000259" key="5">
    <source>
        <dbReference type="PROSITE" id="PS51005"/>
    </source>
</evidence>
<dbReference type="GO" id="GO:0006355">
    <property type="term" value="P:regulation of DNA-templated transcription"/>
    <property type="evidence" value="ECO:0007669"/>
    <property type="project" value="InterPro"/>
</dbReference>
<dbReference type="Proteomes" id="UP000515121">
    <property type="component" value="Unplaced"/>
</dbReference>